<organism evidence="1 2">
    <name type="scientific">Trichinella patagoniensis</name>
    <dbReference type="NCBI Taxonomy" id="990121"/>
    <lineage>
        <taxon>Eukaryota</taxon>
        <taxon>Metazoa</taxon>
        <taxon>Ecdysozoa</taxon>
        <taxon>Nematoda</taxon>
        <taxon>Enoplea</taxon>
        <taxon>Dorylaimia</taxon>
        <taxon>Trichinellida</taxon>
        <taxon>Trichinellidae</taxon>
        <taxon>Trichinella</taxon>
    </lineage>
</organism>
<proteinExistence type="predicted"/>
<sequence length="108" mass="12809">MRSKCAITKISTHFAHYRNGLHHQHRARSYSCVSLGWLNGVTQYWSRNLCGFPYHRIYLIWMNKIAAFFCNYPLLNMIRNHVITKHYYQLMPLSLATVNVSLKRQGSY</sequence>
<dbReference type="AlphaFoldDB" id="A0A0V1A0R6"/>
<comment type="caution">
    <text evidence="1">The sequence shown here is derived from an EMBL/GenBank/DDBJ whole genome shotgun (WGS) entry which is preliminary data.</text>
</comment>
<evidence type="ECO:0000313" key="2">
    <source>
        <dbReference type="Proteomes" id="UP000054783"/>
    </source>
</evidence>
<dbReference type="EMBL" id="JYDQ01000048">
    <property type="protein sequence ID" value="KRY18333.1"/>
    <property type="molecule type" value="Genomic_DNA"/>
</dbReference>
<name>A0A0V1A0R6_9BILA</name>
<keyword evidence="2" id="KW-1185">Reference proteome</keyword>
<accession>A0A0V1A0R6</accession>
<dbReference type="OrthoDB" id="5922704at2759"/>
<reference evidence="1 2" key="1">
    <citation type="submission" date="2015-01" db="EMBL/GenBank/DDBJ databases">
        <title>Evolution of Trichinella species and genotypes.</title>
        <authorList>
            <person name="Korhonen P.K."/>
            <person name="Edoardo P."/>
            <person name="Giuseppe L.R."/>
            <person name="Gasser R.B."/>
        </authorList>
    </citation>
    <scope>NUCLEOTIDE SEQUENCE [LARGE SCALE GENOMIC DNA]</scope>
    <source>
        <strain evidence="1">ISS2496</strain>
    </source>
</reference>
<evidence type="ECO:0000313" key="1">
    <source>
        <dbReference type="EMBL" id="KRY18333.1"/>
    </source>
</evidence>
<protein>
    <submittedName>
        <fullName evidence="1">Uncharacterized protein</fullName>
    </submittedName>
</protein>
<feature type="non-terminal residue" evidence="1">
    <location>
        <position position="108"/>
    </location>
</feature>
<gene>
    <name evidence="1" type="ORF">T12_6389</name>
</gene>
<dbReference type="Proteomes" id="UP000054783">
    <property type="component" value="Unassembled WGS sequence"/>
</dbReference>